<feature type="compositionally biased region" description="Basic and acidic residues" evidence="1">
    <location>
        <begin position="1"/>
        <end position="32"/>
    </location>
</feature>
<feature type="region of interest" description="Disordered" evidence="1">
    <location>
        <begin position="1"/>
        <end position="91"/>
    </location>
</feature>
<keyword evidence="3" id="KW-1185">Reference proteome</keyword>
<sequence length="160" mass="17853">MERGKRAFYEEYQEKEHAMEGQPIRPDRDKTGRQRNPRRSSTYENVFIKKMSAASVSADLPSMATSEKDEEFSDDAQMSSPSSRAESAPVELRQSVPVAVGDEMVLGTLLEVDHICSQLRDVEPPTVIAANVDLVEAISRPSTIAARSEVKLRRICLTIE</sequence>
<dbReference type="STRING" id="51028.A0A0N4VPW7"/>
<evidence type="ECO:0000313" key="3">
    <source>
        <dbReference type="Proteomes" id="UP000274131"/>
    </source>
</evidence>
<protein>
    <submittedName>
        <fullName evidence="2 4">Uncharacterized protein</fullName>
    </submittedName>
</protein>
<dbReference type="AlphaFoldDB" id="A0A0N4VPW7"/>
<dbReference type="EMBL" id="UXUI01013776">
    <property type="protein sequence ID" value="VDD97462.1"/>
    <property type="molecule type" value="Genomic_DNA"/>
</dbReference>
<organism evidence="4">
    <name type="scientific">Enterobius vermicularis</name>
    <name type="common">Human pinworm</name>
    <dbReference type="NCBI Taxonomy" id="51028"/>
    <lineage>
        <taxon>Eukaryota</taxon>
        <taxon>Metazoa</taxon>
        <taxon>Ecdysozoa</taxon>
        <taxon>Nematoda</taxon>
        <taxon>Chromadorea</taxon>
        <taxon>Rhabditida</taxon>
        <taxon>Spirurina</taxon>
        <taxon>Oxyuridomorpha</taxon>
        <taxon>Oxyuroidea</taxon>
        <taxon>Oxyuridae</taxon>
        <taxon>Enterobius</taxon>
    </lineage>
</organism>
<reference evidence="2 3" key="2">
    <citation type="submission" date="2018-10" db="EMBL/GenBank/DDBJ databases">
        <authorList>
            <consortium name="Pathogen Informatics"/>
        </authorList>
    </citation>
    <scope>NUCLEOTIDE SEQUENCE [LARGE SCALE GENOMIC DNA]</scope>
</reference>
<accession>A0A0N4VPW7</accession>
<feature type="compositionally biased region" description="Polar residues" evidence="1">
    <location>
        <begin position="76"/>
        <end position="85"/>
    </location>
</feature>
<reference evidence="4" key="1">
    <citation type="submission" date="2017-02" db="UniProtKB">
        <authorList>
            <consortium name="WormBaseParasite"/>
        </authorList>
    </citation>
    <scope>IDENTIFICATION</scope>
</reference>
<gene>
    <name evidence="2" type="ORF">EVEC_LOCUS12213</name>
</gene>
<dbReference type="Proteomes" id="UP000274131">
    <property type="component" value="Unassembled WGS sequence"/>
</dbReference>
<dbReference type="OrthoDB" id="5799427at2759"/>
<proteinExistence type="predicted"/>
<evidence type="ECO:0000313" key="2">
    <source>
        <dbReference type="EMBL" id="VDD97462.1"/>
    </source>
</evidence>
<name>A0A0N4VPW7_ENTVE</name>
<evidence type="ECO:0000256" key="1">
    <source>
        <dbReference type="SAM" id="MobiDB-lite"/>
    </source>
</evidence>
<evidence type="ECO:0000313" key="4">
    <source>
        <dbReference type="WBParaSite" id="EVEC_0001305901-mRNA-1"/>
    </source>
</evidence>
<dbReference type="WBParaSite" id="EVEC_0001305901-mRNA-1">
    <property type="protein sequence ID" value="EVEC_0001305901-mRNA-1"/>
    <property type="gene ID" value="EVEC_0001305901"/>
</dbReference>